<dbReference type="PRINTS" id="PR00039">
    <property type="entry name" value="HTHLYSR"/>
</dbReference>
<dbReference type="PANTHER" id="PTHR30126">
    <property type="entry name" value="HTH-TYPE TRANSCRIPTIONAL REGULATOR"/>
    <property type="match status" value="1"/>
</dbReference>
<comment type="similarity">
    <text evidence="1">Belongs to the LysR transcriptional regulatory family.</text>
</comment>
<evidence type="ECO:0000256" key="2">
    <source>
        <dbReference type="ARBA" id="ARBA00023015"/>
    </source>
</evidence>
<dbReference type="SUPFAM" id="SSF46785">
    <property type="entry name" value="Winged helix' DNA-binding domain"/>
    <property type="match status" value="1"/>
</dbReference>
<evidence type="ECO:0000313" key="6">
    <source>
        <dbReference type="Proteomes" id="UP000029080"/>
    </source>
</evidence>
<dbReference type="InterPro" id="IPR036390">
    <property type="entry name" value="WH_DNA-bd_sf"/>
</dbReference>
<dbReference type="Gene3D" id="1.10.10.10">
    <property type="entry name" value="Winged helix-like DNA-binding domain superfamily/Winged helix DNA-binding domain"/>
    <property type="match status" value="1"/>
</dbReference>
<protein>
    <submittedName>
        <fullName evidence="5">LysR family transcriptional regulator</fullName>
    </submittedName>
</protein>
<keyword evidence="4" id="KW-0804">Transcription</keyword>
<comment type="caution">
    <text evidence="5">The sequence shown here is derived from an EMBL/GenBank/DDBJ whole genome shotgun (WGS) entry which is preliminary data.</text>
</comment>
<gene>
    <name evidence="5" type="ORF">BITS_1617</name>
</gene>
<evidence type="ECO:0000313" key="5">
    <source>
        <dbReference type="EMBL" id="KFJ06281.1"/>
    </source>
</evidence>
<keyword evidence="6" id="KW-1185">Reference proteome</keyword>
<dbReference type="Proteomes" id="UP000029080">
    <property type="component" value="Unassembled WGS sequence"/>
</dbReference>
<accession>A0A087EET0</accession>
<dbReference type="InterPro" id="IPR000847">
    <property type="entry name" value="LysR_HTH_N"/>
</dbReference>
<dbReference type="STRING" id="356829.BITS_1617"/>
<dbReference type="OrthoDB" id="3505530at2"/>
<reference evidence="5 6" key="1">
    <citation type="submission" date="2014-03" db="EMBL/GenBank/DDBJ databases">
        <title>Genomics of Bifidobacteria.</title>
        <authorList>
            <person name="Ventura M."/>
            <person name="Milani C."/>
            <person name="Lugli G.A."/>
        </authorList>
    </citation>
    <scope>NUCLEOTIDE SEQUENCE [LARGE SCALE GENOMIC DNA]</scope>
    <source>
        <strain evidence="5 6">JCM 13495</strain>
    </source>
</reference>
<sequence>MYFDNRLLETLVAYADNETVQGAADELMISQPTVTRNLQKLEDDIGVKLFNRSANKIELNTTGRLAAQRARELLDAQHQCIQEIQQYNFGQHHILLAATAPGPALFFTAHNPELPHIDNDLLEHNEVGQALMTYRYSAVFTTEEIFTDTIESFYIGEEYLCAHVDAKLLPADKGTVTFEELNHLRFLVLTGLGQWQTVIERNIPHAKFISQNDRDDFLEIIDNSTLAHFSTNLSTGIVRNTSRRRLRITDAEAILPLYLTYLISEKQRLQPVIDAYISAWPNDDALTMH</sequence>
<keyword evidence="3" id="KW-0238">DNA-binding</keyword>
<evidence type="ECO:0000256" key="3">
    <source>
        <dbReference type="ARBA" id="ARBA00023125"/>
    </source>
</evidence>
<proteinExistence type="inferred from homology"/>
<name>A0A087EET0_9BIFI</name>
<evidence type="ECO:0000256" key="4">
    <source>
        <dbReference type="ARBA" id="ARBA00023163"/>
    </source>
</evidence>
<evidence type="ECO:0000256" key="1">
    <source>
        <dbReference type="ARBA" id="ARBA00009437"/>
    </source>
</evidence>
<dbReference type="PROSITE" id="PS50931">
    <property type="entry name" value="HTH_LYSR"/>
    <property type="match status" value="1"/>
</dbReference>
<dbReference type="GO" id="GO:0000976">
    <property type="term" value="F:transcription cis-regulatory region binding"/>
    <property type="evidence" value="ECO:0007669"/>
    <property type="project" value="TreeGrafter"/>
</dbReference>
<dbReference type="eggNOG" id="COG0583">
    <property type="taxonomic scope" value="Bacteria"/>
</dbReference>
<dbReference type="Pfam" id="PF00126">
    <property type="entry name" value="HTH_1"/>
    <property type="match status" value="1"/>
</dbReference>
<keyword evidence="2" id="KW-0805">Transcription regulation</keyword>
<dbReference type="InterPro" id="IPR036388">
    <property type="entry name" value="WH-like_DNA-bd_sf"/>
</dbReference>
<dbReference type="PANTHER" id="PTHR30126:SF40">
    <property type="entry name" value="HTH-TYPE TRANSCRIPTIONAL REGULATOR GLTR"/>
    <property type="match status" value="1"/>
</dbReference>
<dbReference type="GO" id="GO:0003700">
    <property type="term" value="F:DNA-binding transcription factor activity"/>
    <property type="evidence" value="ECO:0007669"/>
    <property type="project" value="InterPro"/>
</dbReference>
<dbReference type="RefSeq" id="WP_034534282.1">
    <property type="nucleotide sequence ID" value="NZ_JAXEUP010000035.1"/>
</dbReference>
<dbReference type="EMBL" id="JGZU01000008">
    <property type="protein sequence ID" value="KFJ06281.1"/>
    <property type="molecule type" value="Genomic_DNA"/>
</dbReference>
<dbReference type="AlphaFoldDB" id="A0A087EET0"/>
<organism evidence="5 6">
    <name type="scientific">Bifidobacterium tsurumiense</name>
    <dbReference type="NCBI Taxonomy" id="356829"/>
    <lineage>
        <taxon>Bacteria</taxon>
        <taxon>Bacillati</taxon>
        <taxon>Actinomycetota</taxon>
        <taxon>Actinomycetes</taxon>
        <taxon>Bifidobacteriales</taxon>
        <taxon>Bifidobacteriaceae</taxon>
        <taxon>Bifidobacterium</taxon>
    </lineage>
</organism>